<dbReference type="AlphaFoldDB" id="A0A168PKV0"/>
<evidence type="ECO:0008006" key="4">
    <source>
        <dbReference type="Google" id="ProtNLM"/>
    </source>
</evidence>
<feature type="compositionally biased region" description="Basic and acidic residues" evidence="1">
    <location>
        <begin position="166"/>
        <end position="179"/>
    </location>
</feature>
<evidence type="ECO:0000313" key="3">
    <source>
        <dbReference type="Proteomes" id="UP000078561"/>
    </source>
</evidence>
<dbReference type="InParanoid" id="A0A168PKV0"/>
<dbReference type="OrthoDB" id="2683368at2759"/>
<feature type="compositionally biased region" description="Low complexity" evidence="1">
    <location>
        <begin position="99"/>
        <end position="122"/>
    </location>
</feature>
<sequence>MGRGEKVDYRLSMLVVLCKDCNQDVGLYPARHQCQVERPPLPPLPPLPTTIQSDSTPPSSPPATSLLRKASSPSLSRFATTRQTTTKHATDQPVTRAQSTTTSRWSPSSRSSRTATSKSPSPTEEKGEDPLMDSSYFDHFSAHLPATLAEQPTTSLKKKWGGSMKQNEKWKQLNDKVDQQKQQQSTPKLWKRLVQATQNLAAQEDQGPESDESDWEGESHISRVLRQYHEKKEQKQLPSWLLNDKASNRNEETSQLNRQSSTARRRLWDSNNTTPTARELELEALRQDPPRRPMSHDSDRSDDGDQHIQQRKNKRLERMQSARRCMEDQYRDVVFAPEDRPRVYRQHTQRSAKVDDLLSQARQTAALSRSRSDRAIRNAYHDYDTKATEITPTNYRSYLPRQDKPLDDLPLKRPKQRYLVPEQRDGLGLF</sequence>
<proteinExistence type="predicted"/>
<feature type="compositionally biased region" description="Acidic residues" evidence="1">
    <location>
        <begin position="206"/>
        <end position="216"/>
    </location>
</feature>
<organism evidence="2">
    <name type="scientific">Absidia glauca</name>
    <name type="common">Pin mould</name>
    <dbReference type="NCBI Taxonomy" id="4829"/>
    <lineage>
        <taxon>Eukaryota</taxon>
        <taxon>Fungi</taxon>
        <taxon>Fungi incertae sedis</taxon>
        <taxon>Mucoromycota</taxon>
        <taxon>Mucoromycotina</taxon>
        <taxon>Mucoromycetes</taxon>
        <taxon>Mucorales</taxon>
        <taxon>Cunninghamellaceae</taxon>
        <taxon>Absidia</taxon>
    </lineage>
</organism>
<dbReference type="Proteomes" id="UP000078561">
    <property type="component" value="Unassembled WGS sequence"/>
</dbReference>
<feature type="compositionally biased region" description="Polar residues" evidence="1">
    <location>
        <begin position="253"/>
        <end position="262"/>
    </location>
</feature>
<reference evidence="2" key="1">
    <citation type="submission" date="2016-04" db="EMBL/GenBank/DDBJ databases">
        <authorList>
            <person name="Evans L.H."/>
            <person name="Alamgir A."/>
            <person name="Owens N."/>
            <person name="Weber N.D."/>
            <person name="Virtaneva K."/>
            <person name="Barbian K."/>
            <person name="Babar A."/>
            <person name="Rosenke K."/>
        </authorList>
    </citation>
    <scope>NUCLEOTIDE SEQUENCE [LARGE SCALE GENOMIC DNA]</scope>
    <source>
        <strain evidence="2">CBS 101.48</strain>
    </source>
</reference>
<feature type="compositionally biased region" description="Low complexity" evidence="1">
    <location>
        <begin position="49"/>
        <end position="65"/>
    </location>
</feature>
<feature type="compositionally biased region" description="Pro residues" evidence="1">
    <location>
        <begin position="39"/>
        <end position="48"/>
    </location>
</feature>
<gene>
    <name evidence="2" type="primary">ABSGL_08368.1 scaffold 10076</name>
</gene>
<feature type="compositionally biased region" description="Basic and acidic residues" evidence="1">
    <location>
        <begin position="401"/>
        <end position="411"/>
    </location>
</feature>
<protein>
    <recommendedName>
        <fullName evidence="4">Mso1 N-terminal domain-containing protein</fullName>
    </recommendedName>
</protein>
<evidence type="ECO:0000256" key="1">
    <source>
        <dbReference type="SAM" id="MobiDB-lite"/>
    </source>
</evidence>
<accession>A0A168PKV0</accession>
<feature type="compositionally biased region" description="Basic and acidic residues" evidence="1">
    <location>
        <begin position="217"/>
        <end position="235"/>
    </location>
</feature>
<keyword evidence="3" id="KW-1185">Reference proteome</keyword>
<feature type="compositionally biased region" description="Basic and acidic residues" evidence="1">
    <location>
        <begin position="278"/>
        <end position="308"/>
    </location>
</feature>
<name>A0A168PKV0_ABSGL</name>
<feature type="region of interest" description="Disordered" evidence="1">
    <location>
        <begin position="393"/>
        <end position="430"/>
    </location>
</feature>
<evidence type="ECO:0000313" key="2">
    <source>
        <dbReference type="EMBL" id="SAM02567.1"/>
    </source>
</evidence>
<dbReference type="EMBL" id="LT553919">
    <property type="protein sequence ID" value="SAM02567.1"/>
    <property type="molecule type" value="Genomic_DNA"/>
</dbReference>
<feature type="region of interest" description="Disordered" evidence="1">
    <location>
        <begin position="148"/>
        <end position="321"/>
    </location>
</feature>
<feature type="region of interest" description="Disordered" evidence="1">
    <location>
        <begin position="38"/>
        <end position="136"/>
    </location>
</feature>